<sequence length="152" mass="16527">MADEYVNLRSLGVETSTGRGAVGLEGATRLDTCPERVGGKGGWISVEMRSSDAVSCELRSGVGNLRSRVGAAGRGLGTSGQGNLPLEKKSKISASRKLQLKTLMLQIAKQEMEREAEERRGEKGRVLRTRCQPLELDGLGFEELQDLCRQLH</sequence>
<dbReference type="Antibodypedia" id="4354">
    <property type="antibodies" value="2651 antibodies from 53 providers"/>
</dbReference>
<dbReference type="Gene3D" id="1.20.5.350">
    <property type="match status" value="1"/>
</dbReference>
<dbReference type="GO" id="GO:0003779">
    <property type="term" value="F:actin binding"/>
    <property type="evidence" value="ECO:0007669"/>
    <property type="project" value="UniProtKB-KW"/>
</dbReference>
<reference evidence="12" key="2">
    <citation type="journal article" date="2010" name="Cell">
        <title>A tissue-specific atlas of mouse protein phosphorylation and expression.</title>
        <authorList>
            <person name="Huttlin E.L."/>
            <person name="Jedrychowski M.P."/>
            <person name="Elias J.E."/>
            <person name="Goswami T."/>
            <person name="Rad R."/>
            <person name="Beausoleil S.A."/>
            <person name="Villen J."/>
            <person name="Haas W."/>
            <person name="Sowa M.E."/>
            <person name="Gygi S.P."/>
        </authorList>
    </citation>
    <scope>IDENTIFICATION BY MASS SPECTROMETRY [LARGE SCALE ANALYSIS]</scope>
</reference>
<reference evidence="7" key="5">
    <citation type="submission" date="2025-09" db="UniProtKB">
        <authorList>
            <consortium name="Ensembl"/>
        </authorList>
    </citation>
    <scope>IDENTIFICATION</scope>
    <source>
        <strain evidence="7">C57BL/6J</strain>
    </source>
</reference>
<dbReference type="SMR" id="A0A140LIV0"/>
<dbReference type="Bgee" id="ENSMUSG00000035458">
    <property type="expression patterns" value="Expressed in myocardium and 114 other cell types or tissues"/>
</dbReference>
<organism evidence="7 9">
    <name type="scientific">Mus musculus</name>
    <name type="common">Mouse</name>
    <dbReference type="NCBI Taxonomy" id="10090"/>
    <lineage>
        <taxon>Eukaryota</taxon>
        <taxon>Metazoa</taxon>
        <taxon>Chordata</taxon>
        <taxon>Craniata</taxon>
        <taxon>Vertebrata</taxon>
        <taxon>Euteleostomi</taxon>
        <taxon>Mammalia</taxon>
        <taxon>Eutheria</taxon>
        <taxon>Euarchontoglires</taxon>
        <taxon>Glires</taxon>
        <taxon>Rodentia</taxon>
        <taxon>Myomorpha</taxon>
        <taxon>Muroidea</taxon>
        <taxon>Muridae</taxon>
        <taxon>Murinae</taxon>
        <taxon>Mus</taxon>
        <taxon>Mus</taxon>
    </lineage>
</organism>
<evidence type="ECO:0000256" key="1">
    <source>
        <dbReference type="ARBA" id="ARBA00001988"/>
    </source>
</evidence>
<feature type="non-terminal residue" evidence="7">
    <location>
        <position position="152"/>
    </location>
</feature>
<dbReference type="AlphaFoldDB" id="A0A140LIV0"/>
<dbReference type="InterPro" id="IPR050875">
    <property type="entry name" value="Troponin_I"/>
</dbReference>
<dbReference type="GeneTree" id="ENSGT01030000234588"/>
<keyword evidence="9" id="KW-1185">Reference proteome</keyword>
<dbReference type="SUPFAM" id="SSF90250">
    <property type="entry name" value="Troponin coil-coiled subunits"/>
    <property type="match status" value="1"/>
</dbReference>
<dbReference type="InterPro" id="IPR001978">
    <property type="entry name" value="Troponin"/>
</dbReference>
<evidence type="ECO:0007829" key="10">
    <source>
        <dbReference type="PeptideAtlas" id="A0A140LIV0"/>
    </source>
</evidence>
<feature type="region of interest" description="Disordered" evidence="6">
    <location>
        <begin position="69"/>
        <end position="88"/>
    </location>
</feature>
<comment type="similarity">
    <text evidence="2">Belongs to the troponin I family.</text>
</comment>
<dbReference type="Pfam" id="PF00992">
    <property type="entry name" value="Troponin"/>
    <property type="match status" value="1"/>
</dbReference>
<evidence type="ECO:0000256" key="2">
    <source>
        <dbReference type="ARBA" id="ARBA00009930"/>
    </source>
</evidence>
<dbReference type="VEuPathDB" id="HostDB:ENSMUSG00000035458"/>
<proteinExistence type="evidence at protein level"/>
<comment type="function">
    <text evidence="1">Troponin I is the inhibitory subunit of troponin, the thin filament regulatory complex which confers calcium-sensitivity to striated muscle actomyosin ATPase activity.</text>
</comment>
<evidence type="ECO:0000313" key="8">
    <source>
        <dbReference type="MGI" id="MGI:98783"/>
    </source>
</evidence>
<dbReference type="PANTHER" id="PTHR13738:SF2">
    <property type="entry name" value="TROPONIN I, CARDIAC MUSCLE"/>
    <property type="match status" value="1"/>
</dbReference>
<keyword evidence="10 11" id="KW-1267">Proteomics identification</keyword>
<dbReference type="Ensembl" id="ENSMUST00000209148.2">
    <property type="protein sequence ID" value="ENSMUSP00000146966.2"/>
    <property type="gene ID" value="ENSMUSG00000035458.16"/>
</dbReference>
<evidence type="ECO:0000256" key="4">
    <source>
        <dbReference type="ARBA" id="ARBA00023179"/>
    </source>
</evidence>
<evidence type="ECO:0007829" key="12">
    <source>
        <dbReference type="PubMed" id="21183079"/>
    </source>
</evidence>
<dbReference type="GO" id="GO:0005861">
    <property type="term" value="C:troponin complex"/>
    <property type="evidence" value="ECO:0007669"/>
    <property type="project" value="InterPro"/>
</dbReference>
<evidence type="ECO:0000256" key="3">
    <source>
        <dbReference type="ARBA" id="ARBA00018910"/>
    </source>
</evidence>
<keyword evidence="5" id="KW-0009">Actin-binding</keyword>
<reference evidence="7 9" key="1">
    <citation type="journal article" date="2009" name="PLoS Biol.">
        <title>Lineage-specific biology revealed by a finished genome assembly of the mouse.</title>
        <authorList>
            <consortium name="Mouse Genome Sequencing Consortium"/>
            <person name="Church D.M."/>
            <person name="Goodstadt L."/>
            <person name="Hillier L.W."/>
            <person name="Zody M.C."/>
            <person name="Goldstein S."/>
            <person name="She X."/>
            <person name="Bult C.J."/>
            <person name="Agarwala R."/>
            <person name="Cherry J.L."/>
            <person name="DiCuccio M."/>
            <person name="Hlavina W."/>
            <person name="Kapustin Y."/>
            <person name="Meric P."/>
            <person name="Maglott D."/>
            <person name="Birtle Z."/>
            <person name="Marques A.C."/>
            <person name="Graves T."/>
            <person name="Zhou S."/>
            <person name="Teague B."/>
            <person name="Potamousis K."/>
            <person name="Churas C."/>
            <person name="Place M."/>
            <person name="Herschleb J."/>
            <person name="Runnheim R."/>
            <person name="Forrest D."/>
            <person name="Amos-Landgraf J."/>
            <person name="Schwartz D.C."/>
            <person name="Cheng Z."/>
            <person name="Lindblad-Toh K."/>
            <person name="Eichler E.E."/>
            <person name="Ponting C.P."/>
        </authorList>
    </citation>
    <scope>NUCLEOTIDE SEQUENCE [LARGE SCALE GENOMIC DNA]</scope>
    <source>
        <strain evidence="7 9">C57BL/6J</strain>
    </source>
</reference>
<evidence type="ECO:0000313" key="7">
    <source>
        <dbReference type="Ensembl" id="ENSMUSP00000146966.2"/>
    </source>
</evidence>
<evidence type="ECO:0000256" key="5">
    <source>
        <dbReference type="ARBA" id="ARBA00023203"/>
    </source>
</evidence>
<dbReference type="InterPro" id="IPR038077">
    <property type="entry name" value="Troponin_sf"/>
</dbReference>
<dbReference type="ExpressionAtlas" id="A0A140LIV0">
    <property type="expression patterns" value="baseline and differential"/>
</dbReference>
<dbReference type="MGI" id="MGI:98783">
    <property type="gene designation" value="Tnni3"/>
</dbReference>
<evidence type="ECO:0000256" key="6">
    <source>
        <dbReference type="SAM" id="MobiDB-lite"/>
    </source>
</evidence>
<gene>
    <name evidence="7 8" type="primary">Tnni3</name>
</gene>
<name>A0A140LIV0_MOUSE</name>
<reference evidence="7" key="4">
    <citation type="submission" date="2025-08" db="UniProtKB">
        <authorList>
            <consortium name="Ensembl"/>
        </authorList>
    </citation>
    <scope>IDENTIFICATION</scope>
    <source>
        <strain evidence="7">C57BL/6J</strain>
    </source>
</reference>
<reference evidence="7 9" key="3">
    <citation type="journal article" date="2011" name="PLoS Biol.">
        <title>Modernizing reference genome assemblies.</title>
        <authorList>
            <person name="Church D.M."/>
            <person name="Schneider V.A."/>
            <person name="Graves T."/>
            <person name="Auger K."/>
            <person name="Cunningham F."/>
            <person name="Bouk N."/>
            <person name="Chen H.C."/>
            <person name="Agarwala R."/>
            <person name="McLaren W.M."/>
            <person name="Ritchie G.R."/>
            <person name="Albracht D."/>
            <person name="Kremitzki M."/>
            <person name="Rock S."/>
            <person name="Kotkiewicz H."/>
            <person name="Kremitzki C."/>
            <person name="Wollam A."/>
            <person name="Trani L."/>
            <person name="Fulton L."/>
            <person name="Fulton R."/>
            <person name="Matthews L."/>
            <person name="Whitehead S."/>
            <person name="Chow W."/>
            <person name="Torrance J."/>
            <person name="Dunn M."/>
            <person name="Harden G."/>
            <person name="Threadgold G."/>
            <person name="Wood J."/>
            <person name="Collins J."/>
            <person name="Heath P."/>
            <person name="Griffiths G."/>
            <person name="Pelan S."/>
            <person name="Grafham D."/>
            <person name="Eichler E.E."/>
            <person name="Weinstock G."/>
            <person name="Mardis E.R."/>
            <person name="Wilson R.K."/>
            <person name="Howe K."/>
            <person name="Flicek P."/>
            <person name="Hubbard T."/>
        </authorList>
    </citation>
    <scope>NUCLEOTIDE SEQUENCE [LARGE SCALE GENOMIC DNA]</scope>
    <source>
        <strain evidence="7 9">C57BL/6J</strain>
    </source>
</reference>
<keyword evidence="4" id="KW-0514">Muscle protein</keyword>
<accession>A0A140LIV0</accession>
<dbReference type="Proteomes" id="UP000000589">
    <property type="component" value="Chromosome 7"/>
</dbReference>
<protein>
    <recommendedName>
        <fullName evidence="3">Troponin I, cardiac muscle</fullName>
    </recommendedName>
</protein>
<evidence type="ECO:0000313" key="9">
    <source>
        <dbReference type="Proteomes" id="UP000000589"/>
    </source>
</evidence>
<dbReference type="ProteomicsDB" id="369250"/>
<dbReference type="PANTHER" id="PTHR13738">
    <property type="entry name" value="TROPONIN I"/>
    <property type="match status" value="1"/>
</dbReference>
<dbReference type="AGR" id="MGI:98783"/>
<evidence type="ECO:0007829" key="11">
    <source>
        <dbReference type="ProteomicsDB" id="A0A140LIV0"/>
    </source>
</evidence>